<dbReference type="Pfam" id="PF26577">
    <property type="entry name" value="TSEN34_N"/>
    <property type="match status" value="1"/>
</dbReference>
<protein>
    <submittedName>
        <fullName evidence="3">tRNA-splicing endonuclease subunit sen34</fullName>
    </submittedName>
</protein>
<keyword evidence="3" id="KW-0255">Endonuclease</keyword>
<dbReference type="EMBL" id="JAACLJ010000006">
    <property type="protein sequence ID" value="KAF4584249.1"/>
    <property type="molecule type" value="Genomic_DNA"/>
</dbReference>
<feature type="domain" description="TSEN34 N-terminal" evidence="2">
    <location>
        <begin position="50"/>
        <end position="110"/>
    </location>
</feature>
<gene>
    <name evidence="3" type="ORF">GQ602_005622</name>
</gene>
<evidence type="ECO:0000313" key="3">
    <source>
        <dbReference type="EMBL" id="KAF4584249.1"/>
    </source>
</evidence>
<dbReference type="Proteomes" id="UP000562929">
    <property type="component" value="Unassembled WGS sequence"/>
</dbReference>
<dbReference type="InterPro" id="IPR059049">
    <property type="entry name" value="TSEN34_N"/>
</dbReference>
<reference evidence="3 4" key="1">
    <citation type="journal article" date="2020" name="G3 (Bethesda)">
        <title>Genetic Underpinnings of Host Manipulation by Ophiocordyceps as Revealed by Comparative Transcriptomics.</title>
        <authorList>
            <person name="Will I."/>
            <person name="Das B."/>
            <person name="Trinh T."/>
            <person name="Brachmann A."/>
            <person name="Ohm R.A."/>
            <person name="de Bekker C."/>
        </authorList>
    </citation>
    <scope>NUCLEOTIDE SEQUENCE [LARGE SCALE GENOMIC DNA]</scope>
    <source>
        <strain evidence="3 4">EC05</strain>
    </source>
</reference>
<comment type="caution">
    <text evidence="3">The sequence shown here is derived from an EMBL/GenBank/DDBJ whole genome shotgun (WGS) entry which is preliminary data.</text>
</comment>
<dbReference type="AlphaFoldDB" id="A0A8H4Q3T5"/>
<dbReference type="GO" id="GO:0000213">
    <property type="term" value="F:tRNA-intron lyase activity"/>
    <property type="evidence" value="ECO:0007669"/>
    <property type="project" value="TreeGrafter"/>
</dbReference>
<organism evidence="3 4">
    <name type="scientific">Ophiocordyceps camponoti-floridani</name>
    <dbReference type="NCBI Taxonomy" id="2030778"/>
    <lineage>
        <taxon>Eukaryota</taxon>
        <taxon>Fungi</taxon>
        <taxon>Dikarya</taxon>
        <taxon>Ascomycota</taxon>
        <taxon>Pezizomycotina</taxon>
        <taxon>Sordariomycetes</taxon>
        <taxon>Hypocreomycetidae</taxon>
        <taxon>Hypocreales</taxon>
        <taxon>Ophiocordycipitaceae</taxon>
        <taxon>Ophiocordyceps</taxon>
    </lineage>
</organism>
<dbReference type="PANTHER" id="PTHR13070:SF0">
    <property type="entry name" value="TRNA-SPLICING ENDONUCLEASE SUBUNIT SEN34"/>
    <property type="match status" value="1"/>
</dbReference>
<sequence length="139" mass="15731">MLSKHLLYAHKYPFFVPTLLAETVTILEIIRTSKLIAVKNMQRLDDPHTIRVCNVAGKFLVFDLESVALLRRELRTSGVLAGTTPQQPTQNMFLGLPVELDRIEAEALVRCICRRNDPKLVRQNFAPAKTQGVFATSRQ</sequence>
<accession>A0A8H4Q3T5</accession>
<dbReference type="GO" id="GO:0000379">
    <property type="term" value="P:tRNA-type intron splice site recognition and cleavage"/>
    <property type="evidence" value="ECO:0007669"/>
    <property type="project" value="TreeGrafter"/>
</dbReference>
<evidence type="ECO:0000313" key="4">
    <source>
        <dbReference type="Proteomes" id="UP000562929"/>
    </source>
</evidence>
<dbReference type="PANTHER" id="PTHR13070">
    <property type="entry name" value="TRNA-SPLICING ENDONUCLEASE SUBUNIT SEN34-RELATED"/>
    <property type="match status" value="1"/>
</dbReference>
<keyword evidence="4" id="KW-1185">Reference proteome</keyword>
<keyword evidence="3" id="KW-0540">Nuclease</keyword>
<dbReference type="OrthoDB" id="48041at2759"/>
<evidence type="ECO:0000256" key="1">
    <source>
        <dbReference type="ARBA" id="ARBA00023239"/>
    </source>
</evidence>
<evidence type="ECO:0000259" key="2">
    <source>
        <dbReference type="Pfam" id="PF26577"/>
    </source>
</evidence>
<keyword evidence="1" id="KW-0456">Lyase</keyword>
<keyword evidence="3" id="KW-0378">Hydrolase</keyword>
<name>A0A8H4Q3T5_9HYPO</name>
<proteinExistence type="predicted"/>